<dbReference type="GO" id="GO:0016779">
    <property type="term" value="F:nucleotidyltransferase activity"/>
    <property type="evidence" value="ECO:0007669"/>
    <property type="project" value="UniProtKB-KW"/>
</dbReference>
<protein>
    <submittedName>
        <fullName evidence="2">Nicotinate-nucleotide adenylyltransferase</fullName>
    </submittedName>
</protein>
<evidence type="ECO:0000313" key="2">
    <source>
        <dbReference type="EMBL" id="OHX68032.1"/>
    </source>
</evidence>
<name>A0A1S1Z476_FLAPC</name>
<proteinExistence type="predicted"/>
<dbReference type="EMBL" id="JRYR02000001">
    <property type="protein sequence ID" value="OHX68032.1"/>
    <property type="molecule type" value="Genomic_DNA"/>
</dbReference>
<accession>A0A1S1Z476</accession>
<dbReference type="Gene3D" id="3.40.50.620">
    <property type="entry name" value="HUPs"/>
    <property type="match status" value="1"/>
</dbReference>
<dbReference type="SUPFAM" id="SSF52374">
    <property type="entry name" value="Nucleotidylyl transferase"/>
    <property type="match status" value="1"/>
</dbReference>
<comment type="caution">
    <text evidence="2">The sequence shown here is derived from an EMBL/GenBank/DDBJ whole genome shotgun (WGS) entry which is preliminary data.</text>
</comment>
<dbReference type="STRING" id="915059.NH26_17630"/>
<keyword evidence="2" id="KW-0548">Nucleotidyltransferase</keyword>
<keyword evidence="3" id="KW-1185">Reference proteome</keyword>
<dbReference type="InterPro" id="IPR014729">
    <property type="entry name" value="Rossmann-like_a/b/a_fold"/>
</dbReference>
<dbReference type="OrthoDB" id="179386at2"/>
<sequence length="511" mass="58518">MGFNKLTTKEKALKINLDPNIYGSIAEIGAGQDVAANFFKAGAASGTIAKTMSAYDMAFSDAIYGPEPGGRYVCQSRVERMLHKEFSLLGERLPKRSDSTCFFAFADTVEQLNFNRTNQGHGWLGLRFQTKPNGGANEVVLHVELKDNDPLLQQETIGILGVNLIYACFYMTDNVDDFLSSLMDELSIHKIIVNFVRVSGPDFLDVDNRLLSLLLVKNGLAKTTMFGPDGQVALPQEFLYKKNILVLRGRFRPITKVNIDMMERSYEHFKNDPEVDENNIVTVAELTLANLRISEDRKKDESDFLDRIDMLCSLGYTVMISKYQEYYRLTNYLSRFTRGRKIGVAVGMYNLEYIFTPKYYEHLKGGILEAFGFLFGRNIKLYVYPSLSRDHDHNKQTVLTSKNMIMDKEIRSLFNAMVDANKVEDLSNCDTENLNIISDKVLQMIKENNSAWESMVPQVVVDQIKQYCLFDYPCTVEQKIEIEKSRKESTRQRQREVMKRDYDEQKTSSSE</sequence>
<feature type="region of interest" description="Disordered" evidence="1">
    <location>
        <begin position="484"/>
        <end position="511"/>
    </location>
</feature>
<dbReference type="RefSeq" id="WP_044220118.1">
    <property type="nucleotide sequence ID" value="NZ_JRYR02000001.1"/>
</dbReference>
<dbReference type="Proteomes" id="UP000179797">
    <property type="component" value="Unassembled WGS sequence"/>
</dbReference>
<evidence type="ECO:0000313" key="3">
    <source>
        <dbReference type="Proteomes" id="UP000179797"/>
    </source>
</evidence>
<keyword evidence="2" id="KW-0808">Transferase</keyword>
<evidence type="ECO:0000256" key="1">
    <source>
        <dbReference type="SAM" id="MobiDB-lite"/>
    </source>
</evidence>
<dbReference type="AlphaFoldDB" id="A0A1S1Z476"/>
<gene>
    <name evidence="2" type="ORF">NH26_17630</name>
</gene>
<reference evidence="2 3" key="1">
    <citation type="journal article" date="2012" name="Int. J. Syst. Evol. Microbiol.">
        <title>Flammeovirga pacifica sp. nov., isolated from deep-sea sediment.</title>
        <authorList>
            <person name="Xu H."/>
            <person name="Fu Y."/>
            <person name="Yang N."/>
            <person name="Ding Z."/>
            <person name="Lai Q."/>
            <person name="Zeng R."/>
        </authorList>
    </citation>
    <scope>NUCLEOTIDE SEQUENCE [LARGE SCALE GENOMIC DNA]</scope>
    <source>
        <strain evidence="3">DSM 24597 / LMG 26175 / WPAGA1</strain>
    </source>
</reference>
<organism evidence="2 3">
    <name type="scientific">Flammeovirga pacifica</name>
    <dbReference type="NCBI Taxonomy" id="915059"/>
    <lineage>
        <taxon>Bacteria</taxon>
        <taxon>Pseudomonadati</taxon>
        <taxon>Bacteroidota</taxon>
        <taxon>Cytophagia</taxon>
        <taxon>Cytophagales</taxon>
        <taxon>Flammeovirgaceae</taxon>
        <taxon>Flammeovirga</taxon>
    </lineage>
</organism>